<evidence type="ECO:0000256" key="1">
    <source>
        <dbReference type="SAM" id="Phobius"/>
    </source>
</evidence>
<feature type="transmembrane region" description="Helical" evidence="1">
    <location>
        <begin position="300"/>
        <end position="322"/>
    </location>
</feature>
<keyword evidence="1" id="KW-0472">Membrane</keyword>
<gene>
    <name evidence="4" type="ORF">RUM43_007978</name>
    <name evidence="3" type="ORF">RUM44_000407</name>
</gene>
<feature type="chain" id="PRO_5042840796" evidence="2">
    <location>
        <begin position="24"/>
        <end position="405"/>
    </location>
</feature>
<keyword evidence="5" id="KW-1185">Reference proteome</keyword>
<feature type="signal peptide" evidence="2">
    <location>
        <begin position="1"/>
        <end position="23"/>
    </location>
</feature>
<protein>
    <submittedName>
        <fullName evidence="4">Uncharacterized protein</fullName>
    </submittedName>
</protein>
<evidence type="ECO:0000313" key="3">
    <source>
        <dbReference type="EMBL" id="KAK6635158.1"/>
    </source>
</evidence>
<dbReference type="EMBL" id="JAWJWF010000003">
    <property type="protein sequence ID" value="KAK6635158.1"/>
    <property type="molecule type" value="Genomic_DNA"/>
</dbReference>
<evidence type="ECO:0000313" key="5">
    <source>
        <dbReference type="Proteomes" id="UP001359485"/>
    </source>
</evidence>
<evidence type="ECO:0000313" key="6">
    <source>
        <dbReference type="Proteomes" id="UP001372834"/>
    </source>
</evidence>
<sequence length="405" mass="46308">MVSILGSPHTFFILVYLSVYTDSRELQVVDSGLMKMKKDDMVVVFFLTVKHNGQSPRRAMIATMECCEKITDDETDCDLMDLWGGDFGIIQPGSVHNFTLLYPNLYGYNRKGACVVNVLHRCLSSSESEEIHYRVNFDTSVSIESVPPMLEGWYDPNTFIPCDSPDLDPFDHCNPVDCKFKYSGNRNFFSRKWKLCQRVPVCNGDPNKELPDVAYIPSSNTCRNLEKAITKKDIDMLVNQKQQNTQKMVNIRCHHGEINPKTGLCVCDYGWKSEIFDPDSHTGEAVYSMCNIQCRRDDPYYLVPYMLGFVLALWLFLCIICCEKLCWFCPGKKQANKPYNHQVNESSQGHGTTCMAVVTSTKSSMGTFKAPEFNVPRHIPEKPLKKFRGRSMARSKFSFFFTKKS</sequence>
<evidence type="ECO:0000256" key="2">
    <source>
        <dbReference type="SAM" id="SignalP"/>
    </source>
</evidence>
<accession>A0AAN8Q6N2</accession>
<dbReference type="Proteomes" id="UP001372834">
    <property type="component" value="Unassembled WGS sequence"/>
</dbReference>
<dbReference type="AlphaFoldDB" id="A0AAN8Q6N2"/>
<dbReference type="Proteomes" id="UP001359485">
    <property type="component" value="Unassembled WGS sequence"/>
</dbReference>
<keyword evidence="2" id="KW-0732">Signal</keyword>
<dbReference type="EMBL" id="JAWJWE010000003">
    <property type="protein sequence ID" value="KAK6639703.1"/>
    <property type="molecule type" value="Genomic_DNA"/>
</dbReference>
<name>A0AAN8Q6N2_POLSC</name>
<reference evidence="4 6" key="1">
    <citation type="submission" date="2023-10" db="EMBL/GenBank/DDBJ databases">
        <title>Genomes of two closely related lineages of the louse Polyplax serrata with different host specificities.</title>
        <authorList>
            <person name="Martinu J."/>
            <person name="Tarabai H."/>
            <person name="Stefka J."/>
            <person name="Hypsa V."/>
        </authorList>
    </citation>
    <scope>NUCLEOTIDE SEQUENCE [LARGE SCALE GENOMIC DNA]</scope>
    <source>
        <strain evidence="3">98ZLc_SE</strain>
        <strain evidence="4">HR10_N</strain>
    </source>
</reference>
<evidence type="ECO:0000313" key="4">
    <source>
        <dbReference type="EMBL" id="KAK6639703.1"/>
    </source>
</evidence>
<keyword evidence="1" id="KW-0812">Transmembrane</keyword>
<proteinExistence type="predicted"/>
<comment type="caution">
    <text evidence="4">The sequence shown here is derived from an EMBL/GenBank/DDBJ whole genome shotgun (WGS) entry which is preliminary data.</text>
</comment>
<keyword evidence="1" id="KW-1133">Transmembrane helix</keyword>
<organism evidence="4 6">
    <name type="scientific">Polyplax serrata</name>
    <name type="common">Common mouse louse</name>
    <dbReference type="NCBI Taxonomy" id="468196"/>
    <lineage>
        <taxon>Eukaryota</taxon>
        <taxon>Metazoa</taxon>
        <taxon>Ecdysozoa</taxon>
        <taxon>Arthropoda</taxon>
        <taxon>Hexapoda</taxon>
        <taxon>Insecta</taxon>
        <taxon>Pterygota</taxon>
        <taxon>Neoptera</taxon>
        <taxon>Paraneoptera</taxon>
        <taxon>Psocodea</taxon>
        <taxon>Troctomorpha</taxon>
        <taxon>Phthiraptera</taxon>
        <taxon>Anoplura</taxon>
        <taxon>Polyplacidae</taxon>
        <taxon>Polyplax</taxon>
    </lineage>
</organism>